<name>A0ACD1HQ92_9EURO</name>
<gene>
    <name evidence="1" type="ORF">BO66DRAFT_310564</name>
</gene>
<protein>
    <submittedName>
        <fullName evidence="1">MFS general substrate transporter</fullName>
    </submittedName>
</protein>
<proteinExistence type="predicted"/>
<reference evidence="1" key="1">
    <citation type="submission" date="2018-02" db="EMBL/GenBank/DDBJ databases">
        <title>The genomes of Aspergillus section Nigri reveals drivers in fungal speciation.</title>
        <authorList>
            <consortium name="DOE Joint Genome Institute"/>
            <person name="Vesth T.C."/>
            <person name="Nybo J."/>
            <person name="Theobald S."/>
            <person name="Brandl J."/>
            <person name="Frisvad J.C."/>
            <person name="Nielsen K.F."/>
            <person name="Lyhne E.K."/>
            <person name="Kogle M.E."/>
            <person name="Kuo A."/>
            <person name="Riley R."/>
            <person name="Clum A."/>
            <person name="Nolan M."/>
            <person name="Lipzen A."/>
            <person name="Salamov A."/>
            <person name="Henrissat B."/>
            <person name="Wiebenga A."/>
            <person name="De vries R.P."/>
            <person name="Grigoriev I.V."/>
            <person name="Mortensen U.H."/>
            <person name="Andersen M.R."/>
            <person name="Baker S.E."/>
        </authorList>
    </citation>
    <scope>NUCLEOTIDE SEQUENCE</scope>
    <source>
        <strain evidence="1">CBS 121060</strain>
    </source>
</reference>
<dbReference type="Proteomes" id="UP000249661">
    <property type="component" value="Unassembled WGS sequence"/>
</dbReference>
<dbReference type="EMBL" id="KZ824933">
    <property type="protein sequence ID" value="RAH75627.1"/>
    <property type="molecule type" value="Genomic_DNA"/>
</dbReference>
<accession>A0ACD1HQ92</accession>
<sequence>MRFPACIESFFPRSKPSHNAFGRAQWQYRRQSHAHVAPGTSCLADISPSTGDATINLQPRPSDDPNDPLNWTPRRKYWNMGLVCFYVAMVAEFINASTPTWGPMEAQLGFSDEIMNDSYAAGCAGLAVGSLVLIPFALKFGRRPLYLFSTVVQFGICIWSARIQTVGDLMAVNVIQCFFASLAEAIVQMTIADLFFVHQRGRMNALYVWTWLLATYLGILVAGFVADGLGWRWIWWLNAIICGVTIFVVAFGYEETKFCPRPVGSARTDLHLTPSDEDRSDAIKRSVEAADESAREITPRPAINPNIPMKTYWQRRALITPTTSSGATKDSFFQHMFQPLIILATIPAIAWTALVYGILVALGDVMSTTMSTYLPRAPYNFSTYEVGLMSLPRMIGVTIGAIIVGPLSDWWIVYRARRRHGIFQPETRLWCMIPFLPFVVVGAVLFAMGLSDHRPWPVIAVGLALYNIGVTPINTLTITYLTDSYRDIIGDALVGVTLTRNTFSTVFIFALSPWVAKVGLKDTFVTILVLAVAILLVFVVFLRYGKALRSFSASRYLYYAARQYKERSG</sequence>
<organism evidence="1 2">
    <name type="scientific">Aspergillus aculeatinus CBS 121060</name>
    <dbReference type="NCBI Taxonomy" id="1448322"/>
    <lineage>
        <taxon>Eukaryota</taxon>
        <taxon>Fungi</taxon>
        <taxon>Dikarya</taxon>
        <taxon>Ascomycota</taxon>
        <taxon>Pezizomycotina</taxon>
        <taxon>Eurotiomycetes</taxon>
        <taxon>Eurotiomycetidae</taxon>
        <taxon>Eurotiales</taxon>
        <taxon>Aspergillaceae</taxon>
        <taxon>Aspergillus</taxon>
        <taxon>Aspergillus subgen. Circumdati</taxon>
    </lineage>
</organism>
<evidence type="ECO:0000313" key="1">
    <source>
        <dbReference type="EMBL" id="RAH75627.1"/>
    </source>
</evidence>
<keyword evidence="2" id="KW-1185">Reference proteome</keyword>
<evidence type="ECO:0000313" key="2">
    <source>
        <dbReference type="Proteomes" id="UP000249661"/>
    </source>
</evidence>